<dbReference type="SUPFAM" id="SSF56420">
    <property type="entry name" value="Peptide deformylase"/>
    <property type="match status" value="1"/>
</dbReference>
<dbReference type="PANTHER" id="PTHR10458">
    <property type="entry name" value="PEPTIDE DEFORMYLASE"/>
    <property type="match status" value="1"/>
</dbReference>
<dbReference type="AlphaFoldDB" id="A0A9D1E0J4"/>
<evidence type="ECO:0000256" key="1">
    <source>
        <dbReference type="ARBA" id="ARBA00010759"/>
    </source>
</evidence>
<dbReference type="NCBIfam" id="NF001159">
    <property type="entry name" value="PRK00150.1-3"/>
    <property type="match status" value="1"/>
</dbReference>
<dbReference type="GO" id="GO:0046872">
    <property type="term" value="F:metal ion binding"/>
    <property type="evidence" value="ECO:0007669"/>
    <property type="project" value="UniProtKB-KW"/>
</dbReference>
<keyword evidence="4" id="KW-0408">Iron</keyword>
<feature type="binding site" evidence="4">
    <location>
        <position position="147"/>
    </location>
    <ligand>
        <name>Fe cation</name>
        <dbReference type="ChEBI" id="CHEBI:24875"/>
    </ligand>
</feature>
<keyword evidence="3 4" id="KW-0378">Hydrolase</keyword>
<sequence length="187" mass="21369">MILPIYVYGSEVLREVAADVDLEKTDRAELRKYIDDMFETMKHADGVGLAAPQVGDSRRILVVDGNDIADVYPYLKGFRRAMINPEVLEESEETADYSEGCLSVPDIHCNVVRPKKIKVRYYDADLNVVEEELDEFACRMVQHEMDHLDGHLFVDRVAPIRRKMIAAKLHNIAKGKARTAYKTKLEK</sequence>
<dbReference type="Gene3D" id="3.90.45.10">
    <property type="entry name" value="Peptide deformylase"/>
    <property type="match status" value="1"/>
</dbReference>
<dbReference type="Pfam" id="PF01327">
    <property type="entry name" value="Pep_deformylase"/>
    <property type="match status" value="1"/>
</dbReference>
<evidence type="ECO:0000256" key="4">
    <source>
        <dbReference type="HAMAP-Rule" id="MF_00163"/>
    </source>
</evidence>
<protein>
    <recommendedName>
        <fullName evidence="4">Peptide deformylase</fullName>
        <shortName evidence="4">PDF</shortName>
        <ecNumber evidence="4">3.5.1.88</ecNumber>
    </recommendedName>
    <alternativeName>
        <fullName evidence="4">Polypeptide deformylase</fullName>
    </alternativeName>
</protein>
<evidence type="ECO:0000256" key="3">
    <source>
        <dbReference type="ARBA" id="ARBA00022801"/>
    </source>
</evidence>
<dbReference type="GO" id="GO:0042586">
    <property type="term" value="F:peptide deformylase activity"/>
    <property type="evidence" value="ECO:0007669"/>
    <property type="project" value="UniProtKB-UniRule"/>
</dbReference>
<organism evidence="5 6">
    <name type="scientific">Candidatus Coprenecus avistercoris</name>
    <dbReference type="NCBI Taxonomy" id="2840730"/>
    <lineage>
        <taxon>Bacteria</taxon>
        <taxon>Pseudomonadati</taxon>
        <taxon>Bacteroidota</taxon>
        <taxon>Bacteroidia</taxon>
        <taxon>Bacteroidales</taxon>
        <taxon>Rikenellaceae</taxon>
        <taxon>Rikenellaceae incertae sedis</taxon>
        <taxon>Candidatus Coprenecus</taxon>
    </lineage>
</organism>
<evidence type="ECO:0000256" key="2">
    <source>
        <dbReference type="ARBA" id="ARBA00022723"/>
    </source>
</evidence>
<dbReference type="GO" id="GO:0006412">
    <property type="term" value="P:translation"/>
    <property type="evidence" value="ECO:0007669"/>
    <property type="project" value="UniProtKB-UniRule"/>
</dbReference>
<dbReference type="EMBL" id="DVHI01000034">
    <property type="protein sequence ID" value="HIR62427.1"/>
    <property type="molecule type" value="Genomic_DNA"/>
</dbReference>
<dbReference type="NCBIfam" id="TIGR00079">
    <property type="entry name" value="pept_deformyl"/>
    <property type="match status" value="1"/>
</dbReference>
<dbReference type="Proteomes" id="UP000886744">
    <property type="component" value="Unassembled WGS sequence"/>
</dbReference>
<dbReference type="HAMAP" id="MF_00163">
    <property type="entry name" value="Pep_deformylase"/>
    <property type="match status" value="1"/>
</dbReference>
<reference evidence="5" key="1">
    <citation type="submission" date="2020-10" db="EMBL/GenBank/DDBJ databases">
        <authorList>
            <person name="Gilroy R."/>
        </authorList>
    </citation>
    <scope>NUCLEOTIDE SEQUENCE</scope>
    <source>
        <strain evidence="5">ChiHjej13B12-12457</strain>
    </source>
</reference>
<comment type="caution">
    <text evidence="5">The sequence shown here is derived from an EMBL/GenBank/DDBJ whole genome shotgun (WGS) entry which is preliminary data.</text>
</comment>
<evidence type="ECO:0000313" key="6">
    <source>
        <dbReference type="Proteomes" id="UP000886744"/>
    </source>
</evidence>
<accession>A0A9D1E0J4</accession>
<dbReference type="EC" id="3.5.1.88" evidence="4"/>
<dbReference type="PIRSF" id="PIRSF004749">
    <property type="entry name" value="Pep_def"/>
    <property type="match status" value="1"/>
</dbReference>
<feature type="active site" evidence="4">
    <location>
        <position position="144"/>
    </location>
</feature>
<comment type="similarity">
    <text evidence="1 4">Belongs to the polypeptide deformylase family.</text>
</comment>
<proteinExistence type="inferred from homology"/>
<keyword evidence="4" id="KW-0648">Protein biosynthesis</keyword>
<gene>
    <name evidence="4 5" type="primary">def</name>
    <name evidence="5" type="ORF">IAC94_02735</name>
</gene>
<feature type="binding site" evidence="4">
    <location>
        <position position="101"/>
    </location>
    <ligand>
        <name>Fe cation</name>
        <dbReference type="ChEBI" id="CHEBI:24875"/>
    </ligand>
</feature>
<dbReference type="PANTHER" id="PTHR10458:SF22">
    <property type="entry name" value="PEPTIDE DEFORMYLASE"/>
    <property type="match status" value="1"/>
</dbReference>
<dbReference type="InterPro" id="IPR023635">
    <property type="entry name" value="Peptide_deformylase"/>
</dbReference>
<evidence type="ECO:0000313" key="5">
    <source>
        <dbReference type="EMBL" id="HIR62427.1"/>
    </source>
</evidence>
<dbReference type="PRINTS" id="PR01576">
    <property type="entry name" value="PDEFORMYLASE"/>
</dbReference>
<keyword evidence="2 4" id="KW-0479">Metal-binding</keyword>
<comment type="function">
    <text evidence="4">Removes the formyl group from the N-terminal Met of newly synthesized proteins. Requires at least a dipeptide for an efficient rate of reaction. N-terminal L-methionine is a prerequisite for activity but the enzyme has broad specificity at other positions.</text>
</comment>
<feature type="binding site" evidence="4">
    <location>
        <position position="143"/>
    </location>
    <ligand>
        <name>Fe cation</name>
        <dbReference type="ChEBI" id="CHEBI:24875"/>
    </ligand>
</feature>
<dbReference type="InterPro" id="IPR036821">
    <property type="entry name" value="Peptide_deformylase_sf"/>
</dbReference>
<name>A0A9D1E0J4_9BACT</name>
<reference evidence="5" key="2">
    <citation type="journal article" date="2021" name="PeerJ">
        <title>Extensive microbial diversity within the chicken gut microbiome revealed by metagenomics and culture.</title>
        <authorList>
            <person name="Gilroy R."/>
            <person name="Ravi A."/>
            <person name="Getino M."/>
            <person name="Pursley I."/>
            <person name="Horton D.L."/>
            <person name="Alikhan N.F."/>
            <person name="Baker D."/>
            <person name="Gharbi K."/>
            <person name="Hall N."/>
            <person name="Watson M."/>
            <person name="Adriaenssens E.M."/>
            <person name="Foster-Nyarko E."/>
            <person name="Jarju S."/>
            <person name="Secka A."/>
            <person name="Antonio M."/>
            <person name="Oren A."/>
            <person name="Chaudhuri R.R."/>
            <person name="La Ragione R."/>
            <person name="Hildebrand F."/>
            <person name="Pallen M.J."/>
        </authorList>
    </citation>
    <scope>NUCLEOTIDE SEQUENCE</scope>
    <source>
        <strain evidence="5">ChiHjej13B12-12457</strain>
    </source>
</reference>
<comment type="catalytic activity">
    <reaction evidence="4">
        <text>N-terminal N-formyl-L-methionyl-[peptide] + H2O = N-terminal L-methionyl-[peptide] + formate</text>
        <dbReference type="Rhea" id="RHEA:24420"/>
        <dbReference type="Rhea" id="RHEA-COMP:10639"/>
        <dbReference type="Rhea" id="RHEA-COMP:10640"/>
        <dbReference type="ChEBI" id="CHEBI:15377"/>
        <dbReference type="ChEBI" id="CHEBI:15740"/>
        <dbReference type="ChEBI" id="CHEBI:49298"/>
        <dbReference type="ChEBI" id="CHEBI:64731"/>
        <dbReference type="EC" id="3.5.1.88"/>
    </reaction>
</comment>
<comment type="cofactor">
    <cofactor evidence="4">
        <name>Fe(2+)</name>
        <dbReference type="ChEBI" id="CHEBI:29033"/>
    </cofactor>
    <text evidence="4">Binds 1 Fe(2+) ion.</text>
</comment>
<dbReference type="CDD" id="cd00487">
    <property type="entry name" value="Pep_deformylase"/>
    <property type="match status" value="1"/>
</dbReference>